<evidence type="ECO:0000313" key="3">
    <source>
        <dbReference type="EMBL" id="CCF82759.1"/>
    </source>
</evidence>
<dbReference type="EMBL" id="CAGS01000060">
    <property type="protein sequence ID" value="CCF82759.1"/>
    <property type="molecule type" value="Genomic_DNA"/>
</dbReference>
<comment type="caution">
    <text evidence="3">The sequence shown here is derived from an EMBL/GenBank/DDBJ whole genome shotgun (WGS) entry which is preliminary data.</text>
</comment>
<feature type="compositionally biased region" description="Basic and acidic residues" evidence="1">
    <location>
        <begin position="8"/>
        <end position="22"/>
    </location>
</feature>
<feature type="domain" description="Transposase IS200-like" evidence="2">
    <location>
        <begin position="45"/>
        <end position="107"/>
    </location>
</feature>
<dbReference type="InterPro" id="IPR002686">
    <property type="entry name" value="Transposase_17"/>
</dbReference>
<evidence type="ECO:0000259" key="2">
    <source>
        <dbReference type="Pfam" id="PF01797"/>
    </source>
</evidence>
<name>I4EDJ7_9BACT</name>
<dbReference type="Gene3D" id="3.30.70.1290">
    <property type="entry name" value="Transposase IS200-like"/>
    <property type="match status" value="1"/>
</dbReference>
<proteinExistence type="predicted"/>
<gene>
    <name evidence="3" type="ORF">NITHO_1520007</name>
</gene>
<dbReference type="Pfam" id="PF01797">
    <property type="entry name" value="Y1_Tnp"/>
    <property type="match status" value="1"/>
</dbReference>
<dbReference type="SUPFAM" id="SSF143422">
    <property type="entry name" value="Transposase IS200-like"/>
    <property type="match status" value="1"/>
</dbReference>
<keyword evidence="4" id="KW-1185">Reference proteome</keyword>
<evidence type="ECO:0000256" key="1">
    <source>
        <dbReference type="SAM" id="MobiDB-lite"/>
    </source>
</evidence>
<dbReference type="GO" id="GO:0003677">
    <property type="term" value="F:DNA binding"/>
    <property type="evidence" value="ECO:0007669"/>
    <property type="project" value="InterPro"/>
</dbReference>
<dbReference type="GO" id="GO:0004803">
    <property type="term" value="F:transposase activity"/>
    <property type="evidence" value="ECO:0007669"/>
    <property type="project" value="InterPro"/>
</dbReference>
<evidence type="ECO:0000313" key="4">
    <source>
        <dbReference type="Proteomes" id="UP000004221"/>
    </source>
</evidence>
<feature type="region of interest" description="Disordered" evidence="1">
    <location>
        <begin position="1"/>
        <end position="47"/>
    </location>
</feature>
<dbReference type="InterPro" id="IPR036515">
    <property type="entry name" value="Transposase_17_sf"/>
</dbReference>
<dbReference type="AlphaFoldDB" id="I4EDJ7"/>
<accession>I4EDJ7</accession>
<organism evidence="3 4">
    <name type="scientific">Nitrolancea hollandica Lb</name>
    <dbReference type="NCBI Taxonomy" id="1129897"/>
    <lineage>
        <taxon>Bacteria</taxon>
        <taxon>Pseudomonadati</taxon>
        <taxon>Thermomicrobiota</taxon>
        <taxon>Thermomicrobia</taxon>
        <taxon>Sphaerobacterales</taxon>
        <taxon>Sphaerobacterineae</taxon>
        <taxon>Sphaerobacteraceae</taxon>
        <taxon>Nitrolancea</taxon>
    </lineage>
</organism>
<dbReference type="Proteomes" id="UP000004221">
    <property type="component" value="Unassembled WGS sequence"/>
</dbReference>
<sequence>MGWESVGDLEREPGPDSTRELGCDSAYESAYESAREPGQARGPAPTRLSLADVVHRFKTMTTKRYADGVKQSGWSPFRGRLWQRNYFEHIIRDESAFNRLRRYIDENPLRWASDEENPRRVTS</sequence>
<dbReference type="GO" id="GO:0006313">
    <property type="term" value="P:DNA transposition"/>
    <property type="evidence" value="ECO:0007669"/>
    <property type="project" value="InterPro"/>
</dbReference>
<reference evidence="3 4" key="1">
    <citation type="journal article" date="2012" name="ISME J.">
        <title>Nitrification expanded: discovery, physiology and genomics of a nitrite-oxidizing bacterium from the phylum Chloroflexi.</title>
        <authorList>
            <person name="Sorokin D.Y."/>
            <person name="Lucker S."/>
            <person name="Vejmelkova D."/>
            <person name="Kostrikina N.A."/>
            <person name="Kleerebezem R."/>
            <person name="Rijpstra W.I."/>
            <person name="Damste J.S."/>
            <person name="Le Paslier D."/>
            <person name="Muyzer G."/>
            <person name="Wagner M."/>
            <person name="van Loosdrecht M.C."/>
            <person name="Daims H."/>
        </authorList>
    </citation>
    <scope>NUCLEOTIDE SEQUENCE [LARGE SCALE GENOMIC DNA]</scope>
    <source>
        <strain evidence="4">none</strain>
    </source>
</reference>
<protein>
    <recommendedName>
        <fullName evidence="2">Transposase IS200-like domain-containing protein</fullName>
    </recommendedName>
</protein>